<evidence type="ECO:0000313" key="8">
    <source>
        <dbReference type="Proteomes" id="UP001596990"/>
    </source>
</evidence>
<dbReference type="GO" id="GO:0003998">
    <property type="term" value="F:acylphosphatase activity"/>
    <property type="evidence" value="ECO:0007669"/>
    <property type="project" value="UniProtKB-EC"/>
</dbReference>
<keyword evidence="2" id="KW-0547">Nucleotide-binding</keyword>
<keyword evidence="3 7" id="KW-0378">Hydrolase</keyword>
<evidence type="ECO:0000259" key="5">
    <source>
        <dbReference type="PROSITE" id="PS50975"/>
    </source>
</evidence>
<dbReference type="Pfam" id="PF08443">
    <property type="entry name" value="RimK"/>
    <property type="match status" value="1"/>
</dbReference>
<dbReference type="RefSeq" id="WP_386061248.1">
    <property type="nucleotide sequence ID" value="NZ_JBHTKL010000005.1"/>
</dbReference>
<dbReference type="Gene3D" id="3.30.70.100">
    <property type="match status" value="1"/>
</dbReference>
<comment type="catalytic activity">
    <reaction evidence="3">
        <text>an acyl phosphate + H2O = a carboxylate + phosphate + H(+)</text>
        <dbReference type="Rhea" id="RHEA:14965"/>
        <dbReference type="ChEBI" id="CHEBI:15377"/>
        <dbReference type="ChEBI" id="CHEBI:15378"/>
        <dbReference type="ChEBI" id="CHEBI:29067"/>
        <dbReference type="ChEBI" id="CHEBI:43474"/>
        <dbReference type="ChEBI" id="CHEBI:59918"/>
        <dbReference type="EC" id="3.6.1.7"/>
    </reaction>
</comment>
<comment type="similarity">
    <text evidence="4">Belongs to the acylphosphatase family.</text>
</comment>
<reference evidence="8" key="1">
    <citation type="journal article" date="2019" name="Int. J. Syst. Evol. Microbiol.">
        <title>The Global Catalogue of Microorganisms (GCM) 10K type strain sequencing project: providing services to taxonomists for standard genome sequencing and annotation.</title>
        <authorList>
            <consortium name="The Broad Institute Genomics Platform"/>
            <consortium name="The Broad Institute Genome Sequencing Center for Infectious Disease"/>
            <person name="Wu L."/>
            <person name="Ma J."/>
        </authorList>
    </citation>
    <scope>NUCLEOTIDE SEQUENCE [LARGE SCALE GENOMIC DNA]</scope>
    <source>
        <strain evidence="8">CCUG 56607</strain>
    </source>
</reference>
<evidence type="ECO:0000313" key="7">
    <source>
        <dbReference type="EMBL" id="MFD1020153.1"/>
    </source>
</evidence>
<dbReference type="Pfam" id="PF00708">
    <property type="entry name" value="Acylphosphatase"/>
    <property type="match status" value="1"/>
</dbReference>
<evidence type="ECO:0000259" key="6">
    <source>
        <dbReference type="PROSITE" id="PS51160"/>
    </source>
</evidence>
<dbReference type="InterPro" id="IPR003806">
    <property type="entry name" value="ATP-grasp_PylC-type"/>
</dbReference>
<dbReference type="EMBL" id="JBHTKL010000005">
    <property type="protein sequence ID" value="MFD1020153.1"/>
    <property type="molecule type" value="Genomic_DNA"/>
</dbReference>
<dbReference type="SUPFAM" id="SSF56059">
    <property type="entry name" value="Glutathione synthetase ATP-binding domain-like"/>
    <property type="match status" value="1"/>
</dbReference>
<dbReference type="PANTHER" id="PTHR21621:SF0">
    <property type="entry name" value="BETA-CITRYLGLUTAMATE SYNTHASE B-RELATED"/>
    <property type="match status" value="1"/>
</dbReference>
<dbReference type="PROSITE" id="PS51160">
    <property type="entry name" value="ACYLPHOSPHATASE_3"/>
    <property type="match status" value="1"/>
</dbReference>
<proteinExistence type="inferred from homology"/>
<dbReference type="Pfam" id="PF02655">
    <property type="entry name" value="ATP-grasp_3"/>
    <property type="match status" value="1"/>
</dbReference>
<sequence>MNSYPDWLTEQMINGVNGFNIDSFLLALEGWRRGLNLKFYQNPEEHSDLGIIGYDPAGKFFSLSDQNNTHYFYRSRGDKVKNETVDIGTNKGETKKRMQSAGLPVPQGFEFTSGSSTDEVLEEASALGFPLVLKPTFGSLGKGVITNIQSTEELQESIADVKKAFPYYRDFIVEEHAEGVDVRVYVIEDEIAGATKRVRPNVTGDGKSTIEALIHLKNETRKANPHTATRLIKLDEHLQNYLARQNKGLQTIPDEGELIYVKGNSNISSGGDSVDITEDLPAHVKKIAVDAVKAVDGLVHAGVDLLMKEDEATTIEINPTAGIALHTFPLYGEKQNIAEKIIDYYFPSTKAGSGSVSKLIYFDYKNVLRMIRSNFFKMVEIPDAPRGPICAKRYVVSGKVQKVGYRNWIRKHAIENGLHGYTRNLNNGNVVVVVAGDDEDKVEGFKDFCWQGPSGAKVEKILEYEWNTQVKVGFEIRNTKKK</sequence>
<gene>
    <name evidence="7" type="ORF">ACFQ2J_13280</name>
</gene>
<evidence type="ECO:0000256" key="3">
    <source>
        <dbReference type="PROSITE-ProRule" id="PRU00520"/>
    </source>
</evidence>
<keyword evidence="8" id="KW-1185">Reference proteome</keyword>
<dbReference type="Gene3D" id="3.30.470.20">
    <property type="entry name" value="ATP-grasp fold, B domain"/>
    <property type="match status" value="2"/>
</dbReference>
<feature type="domain" description="ATP-grasp" evidence="5">
    <location>
        <begin position="95"/>
        <end position="346"/>
    </location>
</feature>
<dbReference type="PANTHER" id="PTHR21621">
    <property type="entry name" value="RIBOSOMAL PROTEIN S6 MODIFICATION PROTEIN"/>
    <property type="match status" value="1"/>
</dbReference>
<feature type="active site" evidence="3">
    <location>
        <position position="406"/>
    </location>
</feature>
<evidence type="ECO:0000256" key="2">
    <source>
        <dbReference type="PROSITE-ProRule" id="PRU00409"/>
    </source>
</evidence>
<dbReference type="InterPro" id="IPR013651">
    <property type="entry name" value="ATP-grasp_RimK-type"/>
</dbReference>
<organism evidence="7 8">
    <name type="scientific">Thalassobacillus hwangdonensis</name>
    <dbReference type="NCBI Taxonomy" id="546108"/>
    <lineage>
        <taxon>Bacteria</taxon>
        <taxon>Bacillati</taxon>
        <taxon>Bacillota</taxon>
        <taxon>Bacilli</taxon>
        <taxon>Bacillales</taxon>
        <taxon>Bacillaceae</taxon>
        <taxon>Thalassobacillus</taxon>
    </lineage>
</organism>
<keyword evidence="2" id="KW-0067">ATP-binding</keyword>
<dbReference type="PROSITE" id="PS50975">
    <property type="entry name" value="ATP_GRASP"/>
    <property type="match status" value="1"/>
</dbReference>
<dbReference type="InterPro" id="IPR001792">
    <property type="entry name" value="Acylphosphatase-like_dom"/>
</dbReference>
<evidence type="ECO:0000256" key="4">
    <source>
        <dbReference type="RuleBase" id="RU004168"/>
    </source>
</evidence>
<accession>A0ABW3L5X9</accession>
<feature type="domain" description="Acylphosphatase-like" evidence="6">
    <location>
        <begin position="391"/>
        <end position="478"/>
    </location>
</feature>
<evidence type="ECO:0000256" key="1">
    <source>
        <dbReference type="ARBA" id="ARBA00015991"/>
    </source>
</evidence>
<feature type="active site" evidence="3">
    <location>
        <position position="424"/>
    </location>
</feature>
<name>A0ABW3L5X9_9BACI</name>
<dbReference type="InterPro" id="IPR011761">
    <property type="entry name" value="ATP-grasp"/>
</dbReference>
<dbReference type="EC" id="3.6.1.7" evidence="3"/>
<dbReference type="SUPFAM" id="SSF54975">
    <property type="entry name" value="Acylphosphatase/BLUF domain-like"/>
    <property type="match status" value="1"/>
</dbReference>
<comment type="caution">
    <text evidence="7">The sequence shown here is derived from an EMBL/GenBank/DDBJ whole genome shotgun (WGS) entry which is preliminary data.</text>
</comment>
<dbReference type="InterPro" id="IPR036046">
    <property type="entry name" value="Acylphosphatase-like_dom_sf"/>
</dbReference>
<protein>
    <recommendedName>
        <fullName evidence="1 3">acylphosphatase</fullName>
        <ecNumber evidence="3">3.6.1.7</ecNumber>
    </recommendedName>
</protein>
<dbReference type="Proteomes" id="UP001596990">
    <property type="component" value="Unassembled WGS sequence"/>
</dbReference>